<dbReference type="Proteomes" id="UP000266183">
    <property type="component" value="Chromosome"/>
</dbReference>
<dbReference type="OrthoDB" id="9796457at2"/>
<dbReference type="PANTHER" id="PTHR44520:SF2">
    <property type="entry name" value="RESPONSE REGULATOR RCP1"/>
    <property type="match status" value="1"/>
</dbReference>
<name>A0A385SWY5_9BACT</name>
<dbReference type="GO" id="GO:0000160">
    <property type="term" value="P:phosphorelay signal transduction system"/>
    <property type="evidence" value="ECO:0007669"/>
    <property type="project" value="InterPro"/>
</dbReference>
<dbReference type="InterPro" id="IPR052893">
    <property type="entry name" value="TCS_response_regulator"/>
</dbReference>
<organism evidence="3 4">
    <name type="scientific">Chryseolinea soli</name>
    <dbReference type="NCBI Taxonomy" id="2321403"/>
    <lineage>
        <taxon>Bacteria</taxon>
        <taxon>Pseudomonadati</taxon>
        <taxon>Bacteroidota</taxon>
        <taxon>Cytophagia</taxon>
        <taxon>Cytophagales</taxon>
        <taxon>Fulvivirgaceae</taxon>
        <taxon>Chryseolinea</taxon>
    </lineage>
</organism>
<keyword evidence="4" id="KW-1185">Reference proteome</keyword>
<sequence>MKNVLLVDDDAVFNFLSKKVVERLGVATDIHTALNGREALDLFNSYYQGAMTLPDIILLDLNMPVMDGFSFLEAFNRLEVAGKERVKIVVVTSSHDPRDMERTKKLGVTDYLTKPLQQKKLQEVLEV</sequence>
<feature type="domain" description="Response regulatory" evidence="2">
    <location>
        <begin position="3"/>
        <end position="127"/>
    </location>
</feature>
<dbReference type="InterPro" id="IPR001789">
    <property type="entry name" value="Sig_transdc_resp-reg_receiver"/>
</dbReference>
<evidence type="ECO:0000313" key="3">
    <source>
        <dbReference type="EMBL" id="AYB34637.1"/>
    </source>
</evidence>
<evidence type="ECO:0000313" key="4">
    <source>
        <dbReference type="Proteomes" id="UP000266183"/>
    </source>
</evidence>
<dbReference type="InterPro" id="IPR011006">
    <property type="entry name" value="CheY-like_superfamily"/>
</dbReference>
<dbReference type="SMART" id="SM00448">
    <property type="entry name" value="REC"/>
    <property type="match status" value="1"/>
</dbReference>
<dbReference type="Pfam" id="PF00072">
    <property type="entry name" value="Response_reg"/>
    <property type="match status" value="1"/>
</dbReference>
<dbReference type="Gene3D" id="3.40.50.2300">
    <property type="match status" value="1"/>
</dbReference>
<feature type="modified residue" description="4-aspartylphosphate" evidence="1">
    <location>
        <position position="60"/>
    </location>
</feature>
<evidence type="ECO:0000256" key="1">
    <source>
        <dbReference type="PROSITE-ProRule" id="PRU00169"/>
    </source>
</evidence>
<dbReference type="AlphaFoldDB" id="A0A385SWY5"/>
<dbReference type="PANTHER" id="PTHR44520">
    <property type="entry name" value="RESPONSE REGULATOR RCP1-RELATED"/>
    <property type="match status" value="1"/>
</dbReference>
<keyword evidence="1" id="KW-0597">Phosphoprotein</keyword>
<dbReference type="SUPFAM" id="SSF52172">
    <property type="entry name" value="CheY-like"/>
    <property type="match status" value="1"/>
</dbReference>
<dbReference type="KEGG" id="chk:D4L85_30430"/>
<proteinExistence type="predicted"/>
<protein>
    <submittedName>
        <fullName evidence="3">Response regulator</fullName>
    </submittedName>
</protein>
<gene>
    <name evidence="3" type="ORF">D4L85_30430</name>
</gene>
<accession>A0A385SWY5</accession>
<dbReference type="RefSeq" id="WP_119757895.1">
    <property type="nucleotide sequence ID" value="NZ_CP032382.1"/>
</dbReference>
<evidence type="ECO:0000259" key="2">
    <source>
        <dbReference type="PROSITE" id="PS50110"/>
    </source>
</evidence>
<reference evidence="4" key="1">
    <citation type="submission" date="2018-09" db="EMBL/GenBank/DDBJ databases">
        <title>Chryseolinea sp. KIS68-18 isolated from soil.</title>
        <authorList>
            <person name="Weon H.-Y."/>
            <person name="Kwon S.-W."/>
            <person name="Lee S.A."/>
        </authorList>
    </citation>
    <scope>NUCLEOTIDE SEQUENCE [LARGE SCALE GENOMIC DNA]</scope>
    <source>
        <strain evidence="4">KIS68-18</strain>
    </source>
</reference>
<dbReference type="EMBL" id="CP032382">
    <property type="protein sequence ID" value="AYB34637.1"/>
    <property type="molecule type" value="Genomic_DNA"/>
</dbReference>
<dbReference type="PROSITE" id="PS50110">
    <property type="entry name" value="RESPONSE_REGULATORY"/>
    <property type="match status" value="1"/>
</dbReference>